<comment type="caution">
    <text evidence="2">The sequence shown here is derived from an EMBL/GenBank/DDBJ whole genome shotgun (WGS) entry which is preliminary data.</text>
</comment>
<proteinExistence type="predicted"/>
<evidence type="ECO:0000256" key="1">
    <source>
        <dbReference type="ARBA" id="ARBA00022649"/>
    </source>
</evidence>
<accession>A0ABY3CB20</accession>
<dbReference type="InterPro" id="IPR007712">
    <property type="entry name" value="RelE/ParE_toxin"/>
</dbReference>
<dbReference type="InterPro" id="IPR035093">
    <property type="entry name" value="RelE/ParE_toxin_dom_sf"/>
</dbReference>
<dbReference type="EMBL" id="RYFG02000091">
    <property type="protein sequence ID" value="TRW95252.1"/>
    <property type="molecule type" value="Genomic_DNA"/>
</dbReference>
<keyword evidence="1" id="KW-1277">Toxin-antitoxin system</keyword>
<sequence length="46" mass="5419">MPRYEFTAQAERDLEAIVDYTVEQWSSRQAEDYLNGLGKWQLACHV</sequence>
<organism evidence="2 3">
    <name type="scientific">Candidatus Methylobacter oryzae</name>
    <dbReference type="NCBI Taxonomy" id="2497749"/>
    <lineage>
        <taxon>Bacteria</taxon>
        <taxon>Pseudomonadati</taxon>
        <taxon>Pseudomonadota</taxon>
        <taxon>Gammaproteobacteria</taxon>
        <taxon>Methylococcales</taxon>
        <taxon>Methylococcaceae</taxon>
        <taxon>Methylobacter</taxon>
    </lineage>
</organism>
<evidence type="ECO:0000313" key="2">
    <source>
        <dbReference type="EMBL" id="TRW95252.1"/>
    </source>
</evidence>
<gene>
    <name evidence="2" type="ORF">EKO24_010220</name>
</gene>
<evidence type="ECO:0000313" key="3">
    <source>
        <dbReference type="Proteomes" id="UP000733744"/>
    </source>
</evidence>
<reference evidence="2 3" key="1">
    <citation type="journal article" date="2019" name="Antonie Van Leeuwenhoek">
        <title>Description of 'Ca. Methylobacter oryzae' KRF1, a novel species from the environmentally important Methylobacter clade 2.</title>
        <authorList>
            <person name="Khatri K."/>
            <person name="Mohite J.A."/>
            <person name="Pandit P.S."/>
            <person name="Bahulikar R."/>
            <person name="Rahalkar M.C."/>
        </authorList>
    </citation>
    <scope>NUCLEOTIDE SEQUENCE [LARGE SCALE GENOMIC DNA]</scope>
    <source>
        <strain evidence="2 3">KRF1</strain>
    </source>
</reference>
<protein>
    <submittedName>
        <fullName evidence="2">Type II toxin-antitoxin system RelE/ParE family toxin</fullName>
    </submittedName>
</protein>
<name>A0ABY3CB20_9GAMM</name>
<dbReference type="Proteomes" id="UP000733744">
    <property type="component" value="Unassembled WGS sequence"/>
</dbReference>
<keyword evidence="3" id="KW-1185">Reference proteome</keyword>
<dbReference type="Gene3D" id="3.30.2310.20">
    <property type="entry name" value="RelE-like"/>
    <property type="match status" value="1"/>
</dbReference>
<dbReference type="Pfam" id="PF05016">
    <property type="entry name" value="ParE_toxin"/>
    <property type="match status" value="1"/>
</dbReference>
<dbReference type="RefSeq" id="WP_127029951.1">
    <property type="nucleotide sequence ID" value="NZ_RYFG02000091.1"/>
</dbReference>